<evidence type="ECO:0000256" key="2">
    <source>
        <dbReference type="ARBA" id="ARBA00023002"/>
    </source>
</evidence>
<evidence type="ECO:0000256" key="1">
    <source>
        <dbReference type="ARBA" id="ARBA00006484"/>
    </source>
</evidence>
<organism evidence="4 5">
    <name type="scientific">Nocardioides plantarum</name>
    <dbReference type="NCBI Taxonomy" id="29299"/>
    <lineage>
        <taxon>Bacteria</taxon>
        <taxon>Bacillati</taxon>
        <taxon>Actinomycetota</taxon>
        <taxon>Actinomycetes</taxon>
        <taxon>Propionibacteriales</taxon>
        <taxon>Nocardioidaceae</taxon>
        <taxon>Nocardioides</taxon>
    </lineage>
</organism>
<comment type="caution">
    <text evidence="4">The sequence shown here is derived from an EMBL/GenBank/DDBJ whole genome shotgun (WGS) entry which is preliminary data.</text>
</comment>
<evidence type="ECO:0000313" key="4">
    <source>
        <dbReference type="EMBL" id="MFB9315794.1"/>
    </source>
</evidence>
<feature type="domain" description="Ketoreductase" evidence="3">
    <location>
        <begin position="12"/>
        <end position="191"/>
    </location>
</feature>
<protein>
    <submittedName>
        <fullName evidence="4">SDR family NAD(P)-dependent oxidoreductase</fullName>
        <ecNumber evidence="4">1.1.1.-</ecNumber>
    </submittedName>
</protein>
<dbReference type="InterPro" id="IPR057326">
    <property type="entry name" value="KR_dom"/>
</dbReference>
<proteinExistence type="inferred from homology"/>
<keyword evidence="5" id="KW-1185">Reference proteome</keyword>
<reference evidence="4 5" key="1">
    <citation type="submission" date="2024-09" db="EMBL/GenBank/DDBJ databases">
        <authorList>
            <person name="Sun Q."/>
            <person name="Mori K."/>
        </authorList>
    </citation>
    <scope>NUCLEOTIDE SEQUENCE [LARGE SCALE GENOMIC DNA]</scope>
    <source>
        <strain evidence="4 5">JCM 9626</strain>
    </source>
</reference>
<dbReference type="GO" id="GO:0016491">
    <property type="term" value="F:oxidoreductase activity"/>
    <property type="evidence" value="ECO:0007669"/>
    <property type="project" value="UniProtKB-KW"/>
</dbReference>
<dbReference type="PANTHER" id="PTHR42760">
    <property type="entry name" value="SHORT-CHAIN DEHYDROGENASES/REDUCTASES FAMILY MEMBER"/>
    <property type="match status" value="1"/>
</dbReference>
<dbReference type="RefSeq" id="WP_140009589.1">
    <property type="nucleotide sequence ID" value="NZ_JBHMDG010000047.1"/>
</dbReference>
<dbReference type="PROSITE" id="PS00061">
    <property type="entry name" value="ADH_SHORT"/>
    <property type="match status" value="1"/>
</dbReference>
<keyword evidence="2 4" id="KW-0560">Oxidoreductase</keyword>
<dbReference type="EC" id="1.1.1.-" evidence="4"/>
<dbReference type="Pfam" id="PF13561">
    <property type="entry name" value="adh_short_C2"/>
    <property type="match status" value="1"/>
</dbReference>
<dbReference type="PRINTS" id="PR00080">
    <property type="entry name" value="SDRFAMILY"/>
</dbReference>
<gene>
    <name evidence="4" type="ORF">ACFFRI_22310</name>
</gene>
<evidence type="ECO:0000313" key="5">
    <source>
        <dbReference type="Proteomes" id="UP001589750"/>
    </source>
</evidence>
<comment type="similarity">
    <text evidence="1">Belongs to the short-chain dehydrogenases/reductases (SDR) family.</text>
</comment>
<dbReference type="EMBL" id="JBHMDG010000047">
    <property type="protein sequence ID" value="MFB9315794.1"/>
    <property type="molecule type" value="Genomic_DNA"/>
</dbReference>
<dbReference type="InterPro" id="IPR002347">
    <property type="entry name" value="SDR_fam"/>
</dbReference>
<dbReference type="InterPro" id="IPR036291">
    <property type="entry name" value="NAD(P)-bd_dom_sf"/>
</dbReference>
<name>A0ABV5KGC3_9ACTN</name>
<sequence>MNPLDRFRLDDKVVLVTGASSGLGVGFAHALAAAGATLVLAARREDQLEAVAADLRAQGTTVLTVRTDVSVLDDCEAAAAAAVAQLGRIDVLVNNAGVGHAGSALREDPDRFRSTIDINLNGVYWMARACAPHMPRGSAVVNVASALGLAASRYPQAGYCASKAGVLGLTRDLAQQWSQRRGIRVNALCPGYFDSEITNGEGSEALREMVAQHSILGRFGEQAELDGALLFLASPASSYMTGGSLVVDGGLTATV</sequence>
<evidence type="ECO:0000259" key="3">
    <source>
        <dbReference type="SMART" id="SM00822"/>
    </source>
</evidence>
<dbReference type="SUPFAM" id="SSF51735">
    <property type="entry name" value="NAD(P)-binding Rossmann-fold domains"/>
    <property type="match status" value="1"/>
</dbReference>
<dbReference type="PANTHER" id="PTHR42760:SF133">
    <property type="entry name" value="3-OXOACYL-[ACYL-CARRIER-PROTEIN] REDUCTASE"/>
    <property type="match status" value="1"/>
</dbReference>
<dbReference type="Proteomes" id="UP001589750">
    <property type="component" value="Unassembled WGS sequence"/>
</dbReference>
<dbReference type="Gene3D" id="3.40.50.720">
    <property type="entry name" value="NAD(P)-binding Rossmann-like Domain"/>
    <property type="match status" value="1"/>
</dbReference>
<dbReference type="PRINTS" id="PR00081">
    <property type="entry name" value="GDHRDH"/>
</dbReference>
<dbReference type="InterPro" id="IPR020904">
    <property type="entry name" value="Sc_DH/Rdtase_CS"/>
</dbReference>
<dbReference type="SMART" id="SM00822">
    <property type="entry name" value="PKS_KR"/>
    <property type="match status" value="1"/>
</dbReference>
<accession>A0ABV5KGC3</accession>